<feature type="domain" description="1,3-beta-glucan synthase component FKS1-like" evidence="1">
    <location>
        <begin position="164"/>
        <end position="272"/>
    </location>
</feature>
<organism evidence="2 3">
    <name type="scientific">Raphanus sativus</name>
    <name type="common">Radish</name>
    <name type="synonym">Raphanus raphanistrum var. sativus</name>
    <dbReference type="NCBI Taxonomy" id="3726"/>
    <lineage>
        <taxon>Eukaryota</taxon>
        <taxon>Viridiplantae</taxon>
        <taxon>Streptophyta</taxon>
        <taxon>Embryophyta</taxon>
        <taxon>Tracheophyta</taxon>
        <taxon>Spermatophyta</taxon>
        <taxon>Magnoliopsida</taxon>
        <taxon>eudicotyledons</taxon>
        <taxon>Gunneridae</taxon>
        <taxon>Pentapetalae</taxon>
        <taxon>rosids</taxon>
        <taxon>malvids</taxon>
        <taxon>Brassicales</taxon>
        <taxon>Brassicaceae</taxon>
        <taxon>Brassiceae</taxon>
        <taxon>Raphanus</taxon>
    </lineage>
</organism>
<evidence type="ECO:0000313" key="2">
    <source>
        <dbReference type="Proteomes" id="UP000504610"/>
    </source>
</evidence>
<protein>
    <submittedName>
        <fullName evidence="3">Callose synthase 1-like</fullName>
    </submittedName>
</protein>
<dbReference type="PANTHER" id="PTHR12741">
    <property type="entry name" value="LYST-INTERACTING PROTEIN LIP5 DOPAMINE RESPONSIVE PROTEIN DRG-1"/>
    <property type="match status" value="1"/>
</dbReference>
<keyword evidence="2" id="KW-1185">Reference proteome</keyword>
<dbReference type="GO" id="GO:0005886">
    <property type="term" value="C:plasma membrane"/>
    <property type="evidence" value="ECO:0007669"/>
    <property type="project" value="TreeGrafter"/>
</dbReference>
<dbReference type="GeneID" id="108807895"/>
<dbReference type="InterPro" id="IPR026899">
    <property type="entry name" value="FKS1-like_dom1"/>
</dbReference>
<dbReference type="GO" id="GO:0046527">
    <property type="term" value="F:glucosyltransferase activity"/>
    <property type="evidence" value="ECO:0007669"/>
    <property type="project" value="TreeGrafter"/>
</dbReference>
<dbReference type="RefSeq" id="XP_018435622.2">
    <property type="nucleotide sequence ID" value="XM_018580120.2"/>
</dbReference>
<dbReference type="Proteomes" id="UP000504610">
    <property type="component" value="Chromosome 8"/>
</dbReference>
<gene>
    <name evidence="3" type="primary">LOC108807895</name>
</gene>
<dbReference type="AlphaFoldDB" id="A0A6J0JJ06"/>
<dbReference type="Pfam" id="PF14288">
    <property type="entry name" value="FKS1_dom1"/>
    <property type="match status" value="1"/>
</dbReference>
<evidence type="ECO:0000313" key="3">
    <source>
        <dbReference type="RefSeq" id="XP_018435622.2"/>
    </source>
</evidence>
<proteinExistence type="predicted"/>
<sequence>MEPPDSDMVPSSVKQISDAHHLVKRLARFFKPYHIFPSSNYHPINRVPAIQAVATALRNARSLSGLGSESNNDRLDVLDDLQATFCFQKNNVENTRRQLLSLIGNIDLRVREGPPDKPPPSLWDDASVEAATNKLLKNYKKWCKFLGIRNNIRLPKDDAKKAFERKLLYMGTYLFVWKESSNLRLMPECICYIYHYMAKELNQILDKEVNKETGVLIKPTYIGKSEAFLEGVVAPIYQTIVKILSEEESHGTYIVQAKLYCCTIKTLSHQVHFRESPSMSSTPTLLGSLKKDTHLGSGCYHIFVLNTDHCLD</sequence>
<dbReference type="KEGG" id="rsz:108807895"/>
<dbReference type="SMART" id="SM01205">
    <property type="entry name" value="FKS1_dom1"/>
    <property type="match status" value="1"/>
</dbReference>
<accession>A0A6J0JJ06</accession>
<reference evidence="3" key="2">
    <citation type="submission" date="2025-08" db="UniProtKB">
        <authorList>
            <consortium name="RefSeq"/>
        </authorList>
    </citation>
    <scope>IDENTIFICATION</scope>
    <source>
        <tissue evidence="3">Leaf</tissue>
    </source>
</reference>
<evidence type="ECO:0000259" key="1">
    <source>
        <dbReference type="SMART" id="SM01205"/>
    </source>
</evidence>
<name>A0A6J0JJ06_RAPSA</name>
<dbReference type="PANTHER" id="PTHR12741:SF48">
    <property type="entry name" value="1,3-BETA-GLUCAN SYNTHASE COMPONENT FKS1-RELATED"/>
    <property type="match status" value="1"/>
</dbReference>
<reference evidence="2" key="1">
    <citation type="journal article" date="2019" name="Database">
        <title>The radish genome database (RadishGD): an integrated information resource for radish genomics.</title>
        <authorList>
            <person name="Yu H.J."/>
            <person name="Baek S."/>
            <person name="Lee Y.J."/>
            <person name="Cho A."/>
            <person name="Mun J.H."/>
        </authorList>
    </citation>
    <scope>NUCLEOTIDE SEQUENCE [LARGE SCALE GENOMIC DNA]</scope>
    <source>
        <strain evidence="2">cv. WK10039</strain>
    </source>
</reference>
<dbReference type="OrthoDB" id="1880850at2759"/>